<dbReference type="STRING" id="75743.A0A401P624"/>
<sequence length="66" mass="7283">MPHLAASLALTFTSRYAGEILDEDMYRGRNLANNRSLQALVAGLKAYSTWENLACLQDCRECTGGM</sequence>
<dbReference type="InterPro" id="IPR036250">
    <property type="entry name" value="AcylCo_DH-like_C"/>
</dbReference>
<keyword evidence="3" id="KW-1185">Reference proteome</keyword>
<dbReference type="InterPro" id="IPR055060">
    <property type="entry name" value="ACOX_C_alpha1"/>
</dbReference>
<feature type="domain" description="Acyl-CoA oxidase C-alpha1" evidence="1">
    <location>
        <begin position="1"/>
        <end position="65"/>
    </location>
</feature>
<dbReference type="GO" id="GO:0016627">
    <property type="term" value="F:oxidoreductase activity, acting on the CH-CH group of donors"/>
    <property type="evidence" value="ECO:0007669"/>
    <property type="project" value="InterPro"/>
</dbReference>
<proteinExistence type="predicted"/>
<dbReference type="Gene3D" id="1.20.140.10">
    <property type="entry name" value="Butyryl-CoA Dehydrogenase, subunit A, domain 3"/>
    <property type="match status" value="1"/>
</dbReference>
<evidence type="ECO:0000313" key="2">
    <source>
        <dbReference type="EMBL" id="GCB68584.1"/>
    </source>
</evidence>
<name>A0A401P624_SCYTO</name>
<dbReference type="Pfam" id="PF22924">
    <property type="entry name" value="ACOX_C_alpha1"/>
    <property type="match status" value="1"/>
</dbReference>
<comment type="caution">
    <text evidence="2">The sequence shown here is derived from an EMBL/GenBank/DDBJ whole genome shotgun (WGS) entry which is preliminary data.</text>
</comment>
<dbReference type="EMBL" id="BFAA01001645">
    <property type="protein sequence ID" value="GCB68584.1"/>
    <property type="molecule type" value="Genomic_DNA"/>
</dbReference>
<organism evidence="2 3">
    <name type="scientific">Scyliorhinus torazame</name>
    <name type="common">Cloudy catshark</name>
    <name type="synonym">Catulus torazame</name>
    <dbReference type="NCBI Taxonomy" id="75743"/>
    <lineage>
        <taxon>Eukaryota</taxon>
        <taxon>Metazoa</taxon>
        <taxon>Chordata</taxon>
        <taxon>Craniata</taxon>
        <taxon>Vertebrata</taxon>
        <taxon>Chondrichthyes</taxon>
        <taxon>Elasmobranchii</taxon>
        <taxon>Galeomorphii</taxon>
        <taxon>Galeoidea</taxon>
        <taxon>Carcharhiniformes</taxon>
        <taxon>Scyliorhinidae</taxon>
        <taxon>Scyliorhinus</taxon>
    </lineage>
</organism>
<dbReference type="OrthoDB" id="538336at2759"/>
<gene>
    <name evidence="2" type="ORF">scyTo_0005327</name>
</gene>
<reference evidence="2 3" key="1">
    <citation type="journal article" date="2018" name="Nat. Ecol. Evol.">
        <title>Shark genomes provide insights into elasmobranch evolution and the origin of vertebrates.</title>
        <authorList>
            <person name="Hara Y"/>
            <person name="Yamaguchi K"/>
            <person name="Onimaru K"/>
            <person name="Kadota M"/>
            <person name="Koyanagi M"/>
            <person name="Keeley SD"/>
            <person name="Tatsumi K"/>
            <person name="Tanaka K"/>
            <person name="Motone F"/>
            <person name="Kageyama Y"/>
            <person name="Nozu R"/>
            <person name="Adachi N"/>
            <person name="Nishimura O"/>
            <person name="Nakagawa R"/>
            <person name="Tanegashima C"/>
            <person name="Kiyatake I"/>
            <person name="Matsumoto R"/>
            <person name="Murakumo K"/>
            <person name="Nishida K"/>
            <person name="Terakita A"/>
            <person name="Kuratani S"/>
            <person name="Sato K"/>
            <person name="Hyodo S Kuraku.S."/>
        </authorList>
    </citation>
    <scope>NUCLEOTIDE SEQUENCE [LARGE SCALE GENOMIC DNA]</scope>
</reference>
<evidence type="ECO:0000313" key="3">
    <source>
        <dbReference type="Proteomes" id="UP000288216"/>
    </source>
</evidence>
<dbReference type="SUPFAM" id="SSF47203">
    <property type="entry name" value="Acyl-CoA dehydrogenase C-terminal domain-like"/>
    <property type="match status" value="1"/>
</dbReference>
<evidence type="ECO:0000259" key="1">
    <source>
        <dbReference type="Pfam" id="PF22924"/>
    </source>
</evidence>
<protein>
    <recommendedName>
        <fullName evidence="1">Acyl-CoA oxidase C-alpha1 domain-containing protein</fullName>
    </recommendedName>
</protein>
<feature type="non-terminal residue" evidence="2">
    <location>
        <position position="66"/>
    </location>
</feature>
<dbReference type="Proteomes" id="UP000288216">
    <property type="component" value="Unassembled WGS sequence"/>
</dbReference>
<accession>A0A401P624</accession>
<dbReference type="AlphaFoldDB" id="A0A401P624"/>